<protein>
    <recommendedName>
        <fullName evidence="10">Transcriptional regulator</fullName>
    </recommendedName>
</protein>
<keyword evidence="5" id="KW-0805">Transcription regulation</keyword>
<evidence type="ECO:0000256" key="5">
    <source>
        <dbReference type="ARBA" id="ARBA00023015"/>
    </source>
</evidence>
<comment type="caution">
    <text evidence="8">The sequence shown here is derived from an EMBL/GenBank/DDBJ whole genome shotgun (WGS) entry which is preliminary data.</text>
</comment>
<evidence type="ECO:0000256" key="7">
    <source>
        <dbReference type="ARBA" id="ARBA00023163"/>
    </source>
</evidence>
<dbReference type="InterPro" id="IPR000831">
    <property type="entry name" value="Trp_repress"/>
</dbReference>
<dbReference type="GO" id="GO:0003700">
    <property type="term" value="F:DNA-binding transcription factor activity"/>
    <property type="evidence" value="ECO:0007669"/>
    <property type="project" value="InterPro"/>
</dbReference>
<dbReference type="EMBL" id="MFTS01000003">
    <property type="protein sequence ID" value="OGI68585.1"/>
    <property type="molecule type" value="Genomic_DNA"/>
</dbReference>
<dbReference type="AlphaFoldDB" id="A0A1F6VG85"/>
<evidence type="ECO:0000256" key="6">
    <source>
        <dbReference type="ARBA" id="ARBA00023125"/>
    </source>
</evidence>
<dbReference type="Proteomes" id="UP000178235">
    <property type="component" value="Unassembled WGS sequence"/>
</dbReference>
<sequence length="98" mass="11145">MKHISKKIPEYKQELVEVFSKIHGDKNLMKEFLTDVLTPAEFEGLALRWQIVKKLNKGETHRSVAGDLGLGISTVTRGSRELRNKNGGFHLMLKKLSK</sequence>
<comment type="similarity">
    <text evidence="2">Belongs to the TrpR family.</text>
</comment>
<evidence type="ECO:0000256" key="2">
    <source>
        <dbReference type="ARBA" id="ARBA00007027"/>
    </source>
</evidence>
<evidence type="ECO:0000313" key="8">
    <source>
        <dbReference type="EMBL" id="OGI68585.1"/>
    </source>
</evidence>
<dbReference type="InterPro" id="IPR013335">
    <property type="entry name" value="Trp_repress_bac"/>
</dbReference>
<gene>
    <name evidence="8" type="ORF">A2738_01755</name>
</gene>
<reference evidence="8 9" key="1">
    <citation type="journal article" date="2016" name="Nat. Commun.">
        <title>Thousands of microbial genomes shed light on interconnected biogeochemical processes in an aquifer system.</title>
        <authorList>
            <person name="Anantharaman K."/>
            <person name="Brown C.T."/>
            <person name="Hug L.A."/>
            <person name="Sharon I."/>
            <person name="Castelle C.J."/>
            <person name="Probst A.J."/>
            <person name="Thomas B.C."/>
            <person name="Singh A."/>
            <person name="Wilkins M.J."/>
            <person name="Karaoz U."/>
            <person name="Brodie E.L."/>
            <person name="Williams K.H."/>
            <person name="Hubbard S.S."/>
            <person name="Banfield J.F."/>
        </authorList>
    </citation>
    <scope>NUCLEOTIDE SEQUENCE [LARGE SCALE GENOMIC DNA]</scope>
</reference>
<dbReference type="PANTHER" id="PTHR38025">
    <property type="entry name" value="TRP OPERON REPRESSOR"/>
    <property type="match status" value="1"/>
</dbReference>
<evidence type="ECO:0000313" key="9">
    <source>
        <dbReference type="Proteomes" id="UP000178235"/>
    </source>
</evidence>
<accession>A0A1F6VG85</accession>
<evidence type="ECO:0000256" key="3">
    <source>
        <dbReference type="ARBA" id="ARBA00022490"/>
    </source>
</evidence>
<evidence type="ECO:0000256" key="4">
    <source>
        <dbReference type="ARBA" id="ARBA00022491"/>
    </source>
</evidence>
<dbReference type="Gene3D" id="1.10.1270.10">
    <property type="entry name" value="TrpR-like"/>
    <property type="match status" value="1"/>
</dbReference>
<dbReference type="InterPro" id="IPR010921">
    <property type="entry name" value="Trp_repressor/repl_initiator"/>
</dbReference>
<keyword evidence="4" id="KW-0678">Repressor</keyword>
<comment type="subcellular location">
    <subcellularLocation>
        <location evidence="1">Cytoplasm</location>
    </subcellularLocation>
</comment>
<evidence type="ECO:0000256" key="1">
    <source>
        <dbReference type="ARBA" id="ARBA00004496"/>
    </source>
</evidence>
<keyword evidence="3" id="KW-0963">Cytoplasm</keyword>
<dbReference type="GO" id="GO:0043565">
    <property type="term" value="F:sequence-specific DNA binding"/>
    <property type="evidence" value="ECO:0007669"/>
    <property type="project" value="InterPro"/>
</dbReference>
<name>A0A1F6VG85_9BACT</name>
<organism evidence="8 9">
    <name type="scientific">Candidatus Nomurabacteria bacterium RIFCSPHIGHO2_01_FULL_42_15</name>
    <dbReference type="NCBI Taxonomy" id="1801742"/>
    <lineage>
        <taxon>Bacteria</taxon>
        <taxon>Candidatus Nomuraibacteriota</taxon>
    </lineage>
</organism>
<dbReference type="Pfam" id="PF01371">
    <property type="entry name" value="Trp_repressor"/>
    <property type="match status" value="1"/>
</dbReference>
<dbReference type="PANTHER" id="PTHR38025:SF1">
    <property type="entry name" value="TRP OPERON REPRESSOR"/>
    <property type="match status" value="1"/>
</dbReference>
<dbReference type="SUPFAM" id="SSF48295">
    <property type="entry name" value="TrpR-like"/>
    <property type="match status" value="1"/>
</dbReference>
<dbReference type="InterPro" id="IPR038116">
    <property type="entry name" value="TrpR-like_sf"/>
</dbReference>
<evidence type="ECO:0008006" key="10">
    <source>
        <dbReference type="Google" id="ProtNLM"/>
    </source>
</evidence>
<keyword evidence="7" id="KW-0804">Transcription</keyword>
<dbReference type="GO" id="GO:0005737">
    <property type="term" value="C:cytoplasm"/>
    <property type="evidence" value="ECO:0007669"/>
    <property type="project" value="UniProtKB-SubCell"/>
</dbReference>
<proteinExistence type="inferred from homology"/>
<keyword evidence="6" id="KW-0238">DNA-binding</keyword>